<organism evidence="1 2">
    <name type="scientific">Prevotella vespertina</name>
    <dbReference type="NCBI Taxonomy" id="2608404"/>
    <lineage>
        <taxon>Bacteria</taxon>
        <taxon>Pseudomonadati</taxon>
        <taxon>Bacteroidota</taxon>
        <taxon>Bacteroidia</taxon>
        <taxon>Bacteroidales</taxon>
        <taxon>Prevotellaceae</taxon>
        <taxon>Prevotella</taxon>
    </lineage>
</organism>
<proteinExistence type="predicted"/>
<dbReference type="Pfam" id="PF14359">
    <property type="entry name" value="DUF4406"/>
    <property type="match status" value="1"/>
</dbReference>
<protein>
    <submittedName>
        <fullName evidence="1">DUF4406 domain-containing protein</fullName>
    </submittedName>
</protein>
<comment type="caution">
    <text evidence="1">The sequence shown here is derived from an EMBL/GenBank/DDBJ whole genome shotgun (WGS) entry which is preliminary data.</text>
</comment>
<accession>A0A7C9HD57</accession>
<evidence type="ECO:0000313" key="2">
    <source>
        <dbReference type="Proteomes" id="UP000482295"/>
    </source>
</evidence>
<evidence type="ECO:0000313" key="1">
    <source>
        <dbReference type="EMBL" id="MUL27188.1"/>
    </source>
</evidence>
<gene>
    <name evidence="1" type="ORF">F0475_02380</name>
</gene>
<dbReference type="InterPro" id="IPR025518">
    <property type="entry name" value="DUF4406"/>
</dbReference>
<sequence>MKKKNRCYLSGPISGKDMEERKKAFKAAQVMLEAAGYEVVNPMENGLPLNATTAQHMKRDILLLTDCDCIFMMDKWNHSQGCYTEFMVATAIGCEVIFESKMSEIELGENKRFKTIFR</sequence>
<dbReference type="EMBL" id="VVIQ01000002">
    <property type="protein sequence ID" value="MUL27188.1"/>
    <property type="molecule type" value="Genomic_DNA"/>
</dbReference>
<dbReference type="AlphaFoldDB" id="A0A7C9HD57"/>
<name>A0A7C9HD57_9BACT</name>
<dbReference type="SUPFAM" id="SSF52309">
    <property type="entry name" value="N-(deoxy)ribosyltransferase-like"/>
    <property type="match status" value="1"/>
</dbReference>
<reference evidence="1 2" key="1">
    <citation type="submission" date="2019-09" db="EMBL/GenBank/DDBJ databases">
        <title>Prevotella A2879 sp. nov., isolated from an abscess of a patient.</title>
        <authorList>
            <person name="Buhl M."/>
            <person name="Oberhettinger P."/>
        </authorList>
    </citation>
    <scope>NUCLEOTIDE SEQUENCE [LARGE SCALE GENOMIC DNA]</scope>
    <source>
        <strain evidence="1 2">A2879</strain>
    </source>
</reference>
<dbReference type="Proteomes" id="UP000482295">
    <property type="component" value="Unassembled WGS sequence"/>
</dbReference>
<dbReference type="Gene3D" id="3.40.50.450">
    <property type="match status" value="1"/>
</dbReference>
<keyword evidence="2" id="KW-1185">Reference proteome</keyword>
<dbReference type="RefSeq" id="WP_155715223.1">
    <property type="nucleotide sequence ID" value="NZ_VVIQ01000002.1"/>
</dbReference>